<dbReference type="EMBL" id="CP159534">
    <property type="protein sequence ID" value="XCJ70573.1"/>
    <property type="molecule type" value="Genomic_DNA"/>
</dbReference>
<organism evidence="2">
    <name type="scientific">Streptomyces tabacisoli</name>
    <dbReference type="NCBI Taxonomy" id="3156398"/>
    <lineage>
        <taxon>Bacteria</taxon>
        <taxon>Bacillati</taxon>
        <taxon>Actinomycetota</taxon>
        <taxon>Actinomycetes</taxon>
        <taxon>Kitasatosporales</taxon>
        <taxon>Streptomycetaceae</taxon>
        <taxon>Streptomyces</taxon>
    </lineage>
</organism>
<proteinExistence type="predicted"/>
<name>A0AAU8IQV6_9ACTN</name>
<evidence type="ECO:0000256" key="1">
    <source>
        <dbReference type="SAM" id="MobiDB-lite"/>
    </source>
</evidence>
<feature type="region of interest" description="Disordered" evidence="1">
    <location>
        <begin position="37"/>
        <end position="67"/>
    </location>
</feature>
<evidence type="ECO:0000313" key="2">
    <source>
        <dbReference type="EMBL" id="XCJ70573.1"/>
    </source>
</evidence>
<reference evidence="2" key="1">
    <citation type="submission" date="2024-06" db="EMBL/GenBank/DDBJ databases">
        <title>Streptomyces sp. strain HUAS MG91 genome sequences.</title>
        <authorList>
            <person name="Mo P."/>
        </authorList>
    </citation>
    <scope>NUCLEOTIDE SEQUENCE</scope>
    <source>
        <strain evidence="2">HUAS MG91</strain>
    </source>
</reference>
<sequence>MTSWTGWCGSRLDALPHGSPGERWPRAADTCPKWFAGHDPARGDDGAPVVLDALGGPGGRSVRGRGQ</sequence>
<protein>
    <submittedName>
        <fullName evidence="2">Uncharacterized protein</fullName>
    </submittedName>
</protein>
<dbReference type="RefSeq" id="WP_353942211.1">
    <property type="nucleotide sequence ID" value="NZ_CP159534.1"/>
</dbReference>
<dbReference type="AlphaFoldDB" id="A0AAU8IQV6"/>
<gene>
    <name evidence="2" type="ORF">ABII15_11560</name>
</gene>
<dbReference type="KEGG" id="stac:ABII15_11560"/>
<accession>A0AAU8IQV6</accession>